<dbReference type="InterPro" id="IPR036565">
    <property type="entry name" value="Mur-like_cat_sf"/>
</dbReference>
<feature type="domain" description="Mur ligase central" evidence="2">
    <location>
        <begin position="53"/>
        <end position="259"/>
    </location>
</feature>
<evidence type="ECO:0000256" key="1">
    <source>
        <dbReference type="HAMAP-Rule" id="MF_02214"/>
    </source>
</evidence>
<dbReference type="GO" id="GO:0008360">
    <property type="term" value="P:regulation of cell shape"/>
    <property type="evidence" value="ECO:0007669"/>
    <property type="project" value="UniProtKB-KW"/>
</dbReference>
<keyword evidence="5" id="KW-1185">Reference proteome</keyword>
<dbReference type="InterPro" id="IPR013564">
    <property type="entry name" value="MurT_C"/>
</dbReference>
<dbReference type="GeneID" id="303173858"/>
<protein>
    <recommendedName>
        <fullName evidence="1">Lipid II isoglutaminyl synthase (glutamine-hydrolyzing) subunit MurT</fullName>
        <ecNumber evidence="1">6.3.5.13</ecNumber>
    </recommendedName>
</protein>
<dbReference type="EC" id="6.3.5.13" evidence="1"/>
<comment type="similarity">
    <text evidence="1">Belongs to the MurCDEF family. MurT subfamily.</text>
</comment>
<dbReference type="AlphaFoldDB" id="A0A1R4GFR0"/>
<dbReference type="Pfam" id="PF08353">
    <property type="entry name" value="MurT_C"/>
    <property type="match status" value="1"/>
</dbReference>
<evidence type="ECO:0000313" key="5">
    <source>
        <dbReference type="Proteomes" id="UP000195787"/>
    </source>
</evidence>
<comment type="function">
    <text evidence="1">The lipid II isoglutaminyl synthase complex catalyzes the formation of alpha-D-isoglutamine in the cell wall lipid II stem peptide. The MurT subunit catalyzes the ATP-dependent amidation of D-glutamate residue of lipid II, converting it to an isoglutamine residue.</text>
</comment>
<comment type="pathway">
    <text evidence="1">Cell wall biogenesis; peptidoglycan biosynthesis.</text>
</comment>
<dbReference type="GO" id="GO:0046872">
    <property type="term" value="F:metal ion binding"/>
    <property type="evidence" value="ECO:0007669"/>
    <property type="project" value="UniProtKB-KW"/>
</dbReference>
<sequence>MPALPVITGKLAFGALRIMGRSGNALPGLIVERVFPRYFAKALSRLPHGVIVVSGTNGKTTTTKMIATMLAKKHRVVTNDTGSNFVRGAIGALVQQSSWGGRLDGDVAVFELDEAHAVKFVEKYAPQHVLLLNVSRDQLDRFGEIDYTASLLAKVAKAATASVTLNSDDERLAALAGELQVPVHWFALSEPMQQLFPTDEELYDEVETQPVREGADAVLQQYDAASGHTVIDFAGDVRQLTLRTTGAHNAQNATAAAVATMRVGLSVDEVCAGLEEVEPAFGRGQSYRIAGRDVTMHLVKNPAGFRQSLQAGLAESPDRACIIINDADADGRDMSWLWDVQFDALREAGIPVTTGGVRAADMAVRLKYSGVDVGSAVSELESVVDAAVQATPAGGRLTVFASYTAMWGLYRHLDAQHEGAL</sequence>
<dbReference type="UniPathway" id="UPA00219"/>
<dbReference type="GO" id="GO:0005524">
    <property type="term" value="F:ATP binding"/>
    <property type="evidence" value="ECO:0007669"/>
    <property type="project" value="UniProtKB-UniRule"/>
</dbReference>
<keyword evidence="1" id="KW-0547">Nucleotide-binding</keyword>
<dbReference type="EMBL" id="FUHU01000044">
    <property type="protein sequence ID" value="SJM67051.1"/>
    <property type="molecule type" value="Genomic_DNA"/>
</dbReference>
<feature type="active site" evidence="1">
    <location>
        <position position="333"/>
    </location>
</feature>
<name>A0A1R4GFR0_9MICO</name>
<keyword evidence="1" id="KW-0961">Cell wall biogenesis/degradation</keyword>
<dbReference type="SUPFAM" id="SSF53623">
    <property type="entry name" value="MurD-like peptide ligases, catalytic domain"/>
    <property type="match status" value="1"/>
</dbReference>
<dbReference type="Pfam" id="PF08245">
    <property type="entry name" value="Mur_ligase_M"/>
    <property type="match status" value="1"/>
</dbReference>
<comment type="catalytic activity">
    <reaction evidence="1">
        <text>beta-D-GlcNAc-(1-&gt;4)-Mur2Ac(oyl-L-Ala-gamma-D-Glu-L-Lys-D-Ala-D-Ala)-di-trans,octa-cis-undecaprenyl diphosphate + L-glutamine + ATP + H2O = beta-D-GlcNAc-(1-&gt;4)-Mur2Ac(oyl-L-Ala-D-isoglutaminyl-L-Lys-D-Ala-D-Ala)-di-trans,octa-cis-undecaprenyl diphosphate + L-glutamate + ADP + phosphate + H(+)</text>
        <dbReference type="Rhea" id="RHEA:57928"/>
        <dbReference type="ChEBI" id="CHEBI:15377"/>
        <dbReference type="ChEBI" id="CHEBI:15378"/>
        <dbReference type="ChEBI" id="CHEBI:29985"/>
        <dbReference type="ChEBI" id="CHEBI:30616"/>
        <dbReference type="ChEBI" id="CHEBI:43474"/>
        <dbReference type="ChEBI" id="CHEBI:58359"/>
        <dbReference type="ChEBI" id="CHEBI:60033"/>
        <dbReference type="ChEBI" id="CHEBI:62233"/>
        <dbReference type="ChEBI" id="CHEBI:456216"/>
        <dbReference type="EC" id="6.3.5.13"/>
    </reaction>
</comment>
<keyword evidence="1 4" id="KW-0436">Ligase</keyword>
<dbReference type="InterPro" id="IPR013221">
    <property type="entry name" value="Mur_ligase_cen"/>
</dbReference>
<accession>A0A1R4GFR0</accession>
<dbReference type="GO" id="GO:0016881">
    <property type="term" value="F:acid-amino acid ligase activity"/>
    <property type="evidence" value="ECO:0007669"/>
    <property type="project" value="InterPro"/>
</dbReference>
<dbReference type="HAMAP" id="MF_02214">
    <property type="entry name" value="Lipid_II_synth_MurT"/>
    <property type="match status" value="1"/>
</dbReference>
<comment type="caution">
    <text evidence="1">Lacks conserved residue(s) required for the propagation of feature annotation.</text>
</comment>
<dbReference type="PANTHER" id="PTHR23135">
    <property type="entry name" value="MUR LIGASE FAMILY MEMBER"/>
    <property type="match status" value="1"/>
</dbReference>
<dbReference type="GO" id="GO:0016740">
    <property type="term" value="F:transferase activity"/>
    <property type="evidence" value="ECO:0007669"/>
    <property type="project" value="UniProtKB-KW"/>
</dbReference>
<keyword evidence="1" id="KW-0573">Peptidoglycan synthesis</keyword>
<dbReference type="InterPro" id="IPR043703">
    <property type="entry name" value="Lipid_II_synth_MurT"/>
</dbReference>
<organism evidence="4 5">
    <name type="scientific">Agrococcus casei LMG 22410</name>
    <dbReference type="NCBI Taxonomy" id="1255656"/>
    <lineage>
        <taxon>Bacteria</taxon>
        <taxon>Bacillati</taxon>
        <taxon>Actinomycetota</taxon>
        <taxon>Actinomycetes</taxon>
        <taxon>Micrococcales</taxon>
        <taxon>Microbacteriaceae</taxon>
        <taxon>Agrococcus</taxon>
    </lineage>
</organism>
<dbReference type="GO" id="GO:0071555">
    <property type="term" value="P:cell wall organization"/>
    <property type="evidence" value="ECO:0007669"/>
    <property type="project" value="UniProtKB-KW"/>
</dbReference>
<dbReference type="OrthoDB" id="9803907at2"/>
<gene>
    <name evidence="1" type="primary">murT</name>
    <name evidence="4" type="ORF">CZ674_11640</name>
</gene>
<dbReference type="PANTHER" id="PTHR23135:SF7">
    <property type="entry name" value="LIPID II ISOGLUTAMINYL SYNTHASE (GLUTAMINE-HYDROLYZING) SUBUNIT MURT"/>
    <property type="match status" value="1"/>
</dbReference>
<reference evidence="4 5" key="1">
    <citation type="submission" date="2017-02" db="EMBL/GenBank/DDBJ databases">
        <authorList>
            <person name="Peterson S.W."/>
        </authorList>
    </citation>
    <scope>NUCLEOTIDE SEQUENCE [LARGE SCALE GENOMIC DNA]</scope>
    <source>
        <strain evidence="4 5">LMG 22410</strain>
    </source>
</reference>
<comment type="catalytic activity">
    <reaction evidence="1">
        <text>beta-D-GlcNAc-(1-&gt;4)-Mur2Ac(oyl-L-Ala-gamma-D-Glu-L-Lys-D-Ala-D-Ala)-di-trans,octa-cis-undecaprenyl diphosphate + ATP = beta-D-GlcNAc-(1-&gt;4)-Mur2Ac(oyl-L-Ala-gamma-D-O-P-Glu-L-Lys-D-Ala-D-Ala)-di-trans,octa-cis-undecaprenyl diphosphate + ADP</text>
        <dbReference type="Rhea" id="RHEA:59488"/>
        <dbReference type="ChEBI" id="CHEBI:30616"/>
        <dbReference type="ChEBI" id="CHEBI:60033"/>
        <dbReference type="ChEBI" id="CHEBI:143132"/>
        <dbReference type="ChEBI" id="CHEBI:456216"/>
    </reaction>
</comment>
<evidence type="ECO:0000259" key="2">
    <source>
        <dbReference type="Pfam" id="PF08245"/>
    </source>
</evidence>
<dbReference type="Proteomes" id="UP000195787">
    <property type="component" value="Unassembled WGS sequence"/>
</dbReference>
<keyword evidence="4" id="KW-0808">Transferase</keyword>
<dbReference type="GO" id="GO:0009252">
    <property type="term" value="P:peptidoglycan biosynthetic process"/>
    <property type="evidence" value="ECO:0007669"/>
    <property type="project" value="UniProtKB-UniRule"/>
</dbReference>
<proteinExistence type="inferred from homology"/>
<dbReference type="Gene3D" id="3.40.1190.10">
    <property type="entry name" value="Mur-like, catalytic domain"/>
    <property type="match status" value="1"/>
</dbReference>
<keyword evidence="1" id="KW-0067">ATP-binding</keyword>
<dbReference type="GO" id="GO:0140282">
    <property type="term" value="F:carbon-nitrogen ligase activity on lipid II"/>
    <property type="evidence" value="ECO:0007669"/>
    <property type="project" value="UniProtKB-UniRule"/>
</dbReference>
<feature type="domain" description="Lipid II isoglutaminyl synthase (glutamine-hydrolyzing) subunit MurT C-terminal" evidence="3">
    <location>
        <begin position="298"/>
        <end position="406"/>
    </location>
</feature>
<evidence type="ECO:0000259" key="3">
    <source>
        <dbReference type="Pfam" id="PF08353"/>
    </source>
</evidence>
<evidence type="ECO:0000313" key="4">
    <source>
        <dbReference type="EMBL" id="SJM67051.1"/>
    </source>
</evidence>
<keyword evidence="1" id="KW-0479">Metal-binding</keyword>
<dbReference type="RefSeq" id="WP_086992717.1">
    <property type="nucleotide sequence ID" value="NZ_FUHU01000044.1"/>
</dbReference>
<comment type="subunit">
    <text evidence="1">Forms a heterodimer with GatD.</text>
</comment>
<keyword evidence="1" id="KW-0133">Cell shape</keyword>
<comment type="catalytic activity">
    <reaction evidence="1">
        <text>beta-D-GlcNAc-(1-&gt;4)-Mur2Ac(oyl-L-Ala-gamma-D-O-P-Glu-L-Lys-D-Ala-D-Ala)-di-trans,octa-cis-undecaprenyl diphosphate + NH4(+) = beta-D-GlcNAc-(1-&gt;4)-Mur2Ac(oyl-L-Ala-D-isoglutaminyl-L-Lys-D-Ala-D-Ala)-di-trans,octa-cis-undecaprenyl diphosphate + phosphate + H(+)</text>
        <dbReference type="Rhea" id="RHEA:57932"/>
        <dbReference type="ChEBI" id="CHEBI:15378"/>
        <dbReference type="ChEBI" id="CHEBI:28938"/>
        <dbReference type="ChEBI" id="CHEBI:43474"/>
        <dbReference type="ChEBI" id="CHEBI:62233"/>
        <dbReference type="ChEBI" id="CHEBI:143132"/>
    </reaction>
</comment>